<dbReference type="GO" id="GO:0003723">
    <property type="term" value="F:RNA binding"/>
    <property type="evidence" value="ECO:0007669"/>
    <property type="project" value="UniProtKB-UniRule"/>
</dbReference>
<keyword evidence="1 6" id="KW-0479">Metal-binding</keyword>
<dbReference type="InterPro" id="IPR036855">
    <property type="entry name" value="Znf_CCCH_sf"/>
</dbReference>
<dbReference type="Gene3D" id="4.10.1000.10">
    <property type="entry name" value="Zinc finger, CCCH-type"/>
    <property type="match status" value="1"/>
</dbReference>
<dbReference type="PROSITE" id="PS50103">
    <property type="entry name" value="ZF_C3H1"/>
    <property type="match status" value="1"/>
</dbReference>
<evidence type="ECO:0000256" key="6">
    <source>
        <dbReference type="PROSITE-ProRule" id="PRU00723"/>
    </source>
</evidence>
<feature type="zinc finger region" description="C3H1-type" evidence="6">
    <location>
        <begin position="87"/>
        <end position="116"/>
    </location>
</feature>
<dbReference type="Pfam" id="PF00013">
    <property type="entry name" value="KH_1"/>
    <property type="match status" value="3"/>
</dbReference>
<feature type="region of interest" description="Disordered" evidence="7">
    <location>
        <begin position="1"/>
        <end position="31"/>
    </location>
</feature>
<dbReference type="CDD" id="cd22433">
    <property type="entry name" value="KH-I_HNRNPK_rpt2"/>
    <property type="match status" value="1"/>
</dbReference>
<dbReference type="SUPFAM" id="SSF54791">
    <property type="entry name" value="Eukaryotic type KH-domain (KH-domain type I)"/>
    <property type="match status" value="3"/>
</dbReference>
<organism evidence="10 11">
    <name type="scientific">Globodera rostochiensis</name>
    <name type="common">Golden nematode worm</name>
    <name type="synonym">Heterodera rostochiensis</name>
    <dbReference type="NCBI Taxonomy" id="31243"/>
    <lineage>
        <taxon>Eukaryota</taxon>
        <taxon>Metazoa</taxon>
        <taxon>Ecdysozoa</taxon>
        <taxon>Nematoda</taxon>
        <taxon>Chromadorea</taxon>
        <taxon>Rhabditida</taxon>
        <taxon>Tylenchina</taxon>
        <taxon>Tylenchomorpha</taxon>
        <taxon>Tylenchoidea</taxon>
        <taxon>Heteroderidae</taxon>
        <taxon>Heteroderinae</taxon>
        <taxon>Globodera</taxon>
    </lineage>
</organism>
<feature type="domain" description="C3H1-type" evidence="9">
    <location>
        <begin position="87"/>
        <end position="116"/>
    </location>
</feature>
<evidence type="ECO:0000256" key="2">
    <source>
        <dbReference type="ARBA" id="ARBA00022737"/>
    </source>
</evidence>
<keyword evidence="3 6" id="KW-0863">Zinc-finger</keyword>
<dbReference type="InterPro" id="IPR036612">
    <property type="entry name" value="KH_dom_type_1_sf"/>
</dbReference>
<keyword evidence="4 6" id="KW-0862">Zinc</keyword>
<evidence type="ECO:0000256" key="8">
    <source>
        <dbReference type="SAM" id="Phobius"/>
    </source>
</evidence>
<proteinExistence type="predicted"/>
<dbReference type="GO" id="GO:0008270">
    <property type="term" value="F:zinc ion binding"/>
    <property type="evidence" value="ECO:0007669"/>
    <property type="project" value="UniProtKB-KW"/>
</dbReference>
<dbReference type="CDD" id="cd22434">
    <property type="entry name" value="KH-I_HNRNPK_rpt3"/>
    <property type="match status" value="1"/>
</dbReference>
<keyword evidence="8" id="KW-1133">Transmembrane helix</keyword>
<keyword evidence="8" id="KW-0812">Transmembrane</keyword>
<keyword evidence="8" id="KW-0472">Membrane</keyword>
<dbReference type="SMART" id="SM00322">
    <property type="entry name" value="KH"/>
    <property type="match status" value="3"/>
</dbReference>
<feature type="transmembrane region" description="Helical" evidence="8">
    <location>
        <begin position="357"/>
        <end position="382"/>
    </location>
</feature>
<dbReference type="PROSITE" id="PS50084">
    <property type="entry name" value="KH_TYPE_1"/>
    <property type="match status" value="3"/>
</dbReference>
<dbReference type="WBParaSite" id="Gr19_v10_g352.t1">
    <property type="protein sequence ID" value="Gr19_v10_g352.t1"/>
    <property type="gene ID" value="Gr19_v10_g352"/>
</dbReference>
<protein>
    <submittedName>
        <fullName evidence="11">C3H1-type domain-containing protein</fullName>
    </submittedName>
</protein>
<dbReference type="Gene3D" id="3.30.1370.10">
    <property type="entry name" value="K Homology domain, type 1"/>
    <property type="match status" value="3"/>
</dbReference>
<accession>A0A914HPS7</accession>
<evidence type="ECO:0000313" key="11">
    <source>
        <dbReference type="WBParaSite" id="Gr19_v10_g352.t1"/>
    </source>
</evidence>
<dbReference type="AlphaFoldDB" id="A0A914HPS7"/>
<reference evidence="11" key="1">
    <citation type="submission" date="2022-11" db="UniProtKB">
        <authorList>
            <consortium name="WormBaseParasite"/>
        </authorList>
    </citation>
    <scope>IDENTIFICATION</scope>
</reference>
<evidence type="ECO:0000313" key="10">
    <source>
        <dbReference type="Proteomes" id="UP000887572"/>
    </source>
</evidence>
<feature type="compositionally biased region" description="Pro residues" evidence="7">
    <location>
        <begin position="11"/>
        <end position="22"/>
    </location>
</feature>
<evidence type="ECO:0000256" key="1">
    <source>
        <dbReference type="ARBA" id="ARBA00022723"/>
    </source>
</evidence>
<dbReference type="PANTHER" id="PTHR10288">
    <property type="entry name" value="KH DOMAIN CONTAINING RNA BINDING PROTEIN"/>
    <property type="match status" value="1"/>
</dbReference>
<dbReference type="InterPro" id="IPR004087">
    <property type="entry name" value="KH_dom"/>
</dbReference>
<sequence length="722" mass="80908">MVQEFNNTVNIPPPLPFPPNSPNPSMSSKSNCEDEEKWRHLMGNHHELCDLEKCLGKRINGLFICQFSNIPGHLYSQYLRHRRRQGAYKTKPCRNFYGPNRFCPTGDLCSFFHEMDEKRELLHQPTTTNFVMNNDRDNTDPSMHPFAFESIKEEHASVMFGNNNEQQQQTLNNLILLVTETYQRMCKQVISSDDYLLSMKNAHQMQQKSKHWPFNLPLVTADRMVFERNCAAAYQTKKKDPCWEDCSTTTESSRSLSPTAPPVIRKLVTYTLPLDSVDGAESPRISNRFQSHQSGAEFAKSFHPFGESYPFKNLTKGNPSGTESSGTVEILTEIDAQFHGRITSRGKYQNGVFNRALLLFIIFLVYIILLHQAILDSIHFFVPDDMKRQLEPMEHHQGRMSSGTKRYRTDGYNDALAEGKFELRLLIPTKSAGAVIGKGGESIKSLRAKYDAIVTVPDRSTPERILTIVCAQEKLADCFSEILEKLAEDQGRDDVDIRVIVHQSHAGAIIGKQGSKIKELRELMQAQIKVFQECAPQSTDRVVLITTQQTKMPDAIKHLMEFMREVPIKGPTKPYDPSSHDPRIVQCYGGFSGPMPPPPMGGPPMGGMHGGGVGYAGFGPRGPPGVPAGMGMPGGFMQEQVTTTQVTIPNELGGTIIGKGGDRINRIRAESGARIEIGNAYGNEERIITITGTPHQIQSAQYLLQQSVRTSEAGRRYLREQC</sequence>
<evidence type="ECO:0000256" key="7">
    <source>
        <dbReference type="SAM" id="MobiDB-lite"/>
    </source>
</evidence>
<evidence type="ECO:0000259" key="9">
    <source>
        <dbReference type="PROSITE" id="PS50103"/>
    </source>
</evidence>
<evidence type="ECO:0000256" key="5">
    <source>
        <dbReference type="PROSITE-ProRule" id="PRU00117"/>
    </source>
</evidence>
<keyword evidence="2" id="KW-0677">Repeat</keyword>
<dbReference type="Proteomes" id="UP000887572">
    <property type="component" value="Unplaced"/>
</dbReference>
<dbReference type="InterPro" id="IPR000571">
    <property type="entry name" value="Znf_CCCH"/>
</dbReference>
<keyword evidence="5" id="KW-0694">RNA-binding</keyword>
<evidence type="ECO:0000256" key="4">
    <source>
        <dbReference type="ARBA" id="ARBA00022833"/>
    </source>
</evidence>
<dbReference type="InterPro" id="IPR004088">
    <property type="entry name" value="KH_dom_type_1"/>
</dbReference>
<keyword evidence="10" id="KW-1185">Reference proteome</keyword>
<dbReference type="SUPFAM" id="SSF90229">
    <property type="entry name" value="CCCH zinc finger"/>
    <property type="match status" value="1"/>
</dbReference>
<evidence type="ECO:0000256" key="3">
    <source>
        <dbReference type="ARBA" id="ARBA00022771"/>
    </source>
</evidence>
<dbReference type="CDD" id="cd22432">
    <property type="entry name" value="KH-I_HNRNPK_rpt1"/>
    <property type="match status" value="1"/>
</dbReference>
<name>A0A914HPS7_GLORO</name>